<organism evidence="2">
    <name type="scientific">Candidatus Kentrum sp. MB</name>
    <dbReference type="NCBI Taxonomy" id="2138164"/>
    <lineage>
        <taxon>Bacteria</taxon>
        <taxon>Pseudomonadati</taxon>
        <taxon>Pseudomonadota</taxon>
        <taxon>Gammaproteobacteria</taxon>
        <taxon>Candidatus Kentrum</taxon>
    </lineage>
</organism>
<dbReference type="EMBL" id="CAADFQ010000002">
    <property type="protein sequence ID" value="VFK27083.1"/>
    <property type="molecule type" value="Genomic_DNA"/>
</dbReference>
<dbReference type="AlphaFoldDB" id="A0A450XCS1"/>
<dbReference type="EMBL" id="CAADFO010000009">
    <property type="protein sequence ID" value="VFK24608.1"/>
    <property type="molecule type" value="Genomic_DNA"/>
</dbReference>
<reference evidence="2" key="1">
    <citation type="submission" date="2019-02" db="EMBL/GenBank/DDBJ databases">
        <authorList>
            <person name="Gruber-Vodicka R. H."/>
            <person name="Seah K. B. B."/>
        </authorList>
    </citation>
    <scope>NUCLEOTIDE SEQUENCE</scope>
    <source>
        <strain evidence="1">BECK_BZ197</strain>
        <strain evidence="3">BECK_BZ198</strain>
        <strain evidence="2">BECK_BZ199</strain>
    </source>
</reference>
<dbReference type="EMBL" id="CAADGH010000012">
    <property type="protein sequence ID" value="VFK74913.1"/>
    <property type="molecule type" value="Genomic_DNA"/>
</dbReference>
<proteinExistence type="predicted"/>
<protein>
    <submittedName>
        <fullName evidence="2">Uncharacterized protein</fullName>
    </submittedName>
</protein>
<evidence type="ECO:0000313" key="3">
    <source>
        <dbReference type="EMBL" id="VFK74913.1"/>
    </source>
</evidence>
<evidence type="ECO:0000313" key="2">
    <source>
        <dbReference type="EMBL" id="VFK27083.1"/>
    </source>
</evidence>
<accession>A0A450XCS1</accession>
<evidence type="ECO:0000313" key="1">
    <source>
        <dbReference type="EMBL" id="VFK24608.1"/>
    </source>
</evidence>
<name>A0A450XCS1_9GAMM</name>
<gene>
    <name evidence="1" type="ORF">BECKMB1821G_GA0114241_100921</name>
    <name evidence="3" type="ORF">BECKMB1821H_GA0114242_101222</name>
    <name evidence="2" type="ORF">BECKMB1821I_GA0114274_100231</name>
</gene>
<sequence length="178" mass="20345">MKERLLFHSKYPEGPNDPQAMIRPYPRGNRILQPMRIPVQSWDQAFIAVFSSENIGDKLVYSPGMDKRSRCRIDVSRYRRITYSVIQRSGLFKLHIVTDIEMNLPPLVLVGKRGRIPPVHRTDGVPLAVLSSGESCGPGSRCFECKGIERPFAVRLFSRDDKLAKWLQLRFVSGLVFT</sequence>